<dbReference type="EMBL" id="GHES01038862">
    <property type="protein sequence ID" value="MPA69421.1"/>
    <property type="molecule type" value="Transcribed_RNA"/>
</dbReference>
<dbReference type="GO" id="GO:0005634">
    <property type="term" value="C:nucleus"/>
    <property type="evidence" value="ECO:0007669"/>
    <property type="project" value="InterPro"/>
</dbReference>
<dbReference type="AlphaFoldDB" id="A0A5B7BNJ6"/>
<dbReference type="PANTHER" id="PTHR35119">
    <property type="entry name" value="PROTEIN POLYCHOME"/>
    <property type="match status" value="1"/>
</dbReference>
<feature type="region of interest" description="Disordered" evidence="1">
    <location>
        <begin position="70"/>
        <end position="107"/>
    </location>
</feature>
<evidence type="ECO:0000313" key="2">
    <source>
        <dbReference type="EMBL" id="MPA69421.1"/>
    </source>
</evidence>
<dbReference type="PANTHER" id="PTHR35119:SF1">
    <property type="entry name" value="PROTEIN POLYCHOME"/>
    <property type="match status" value="1"/>
</dbReference>
<dbReference type="InterPro" id="IPR034590">
    <property type="entry name" value="POLYCHOME/GIG1"/>
</dbReference>
<dbReference type="GO" id="GO:0051783">
    <property type="term" value="P:regulation of nuclear division"/>
    <property type="evidence" value="ECO:0007669"/>
    <property type="project" value="InterPro"/>
</dbReference>
<accession>A0A5B7BNJ6</accession>
<name>A0A5B7BNJ6_DAVIN</name>
<organism evidence="2">
    <name type="scientific">Davidia involucrata</name>
    <name type="common">Dove tree</name>
    <dbReference type="NCBI Taxonomy" id="16924"/>
    <lineage>
        <taxon>Eukaryota</taxon>
        <taxon>Viridiplantae</taxon>
        <taxon>Streptophyta</taxon>
        <taxon>Embryophyta</taxon>
        <taxon>Tracheophyta</taxon>
        <taxon>Spermatophyta</taxon>
        <taxon>Magnoliopsida</taxon>
        <taxon>eudicotyledons</taxon>
        <taxon>Gunneridae</taxon>
        <taxon>Pentapetalae</taxon>
        <taxon>asterids</taxon>
        <taxon>Cornales</taxon>
        <taxon>Nyssaceae</taxon>
        <taxon>Davidia</taxon>
    </lineage>
</organism>
<sequence length="237" mass="26426">MPESRDRLSRPDDVTAMFSRRRRTIGGIGILVDEPEMGLGTPFRWGTTAMTGTRGTMGVAATRGGGVGRVSFGTPRVGNGRGRNFYESPAIGPQNRPVGNGRRGRVRSTNSVLPSWYPRTPLRDITAVVRAIERRRGRLREREGQQIESPIPQTVQLEHDISMISPNPTIGMKPKILLDITNQNAGESDVLTPQKRLLNSIHTVEKVVMEELRKLKRTPSAKREEREKKVGILMSLR</sequence>
<reference evidence="2" key="1">
    <citation type="submission" date="2019-08" db="EMBL/GenBank/DDBJ databases">
        <title>Reference gene set and small RNA set construction with multiple tissues from Davidia involucrata Baill.</title>
        <authorList>
            <person name="Yang H."/>
            <person name="Zhou C."/>
            <person name="Li G."/>
            <person name="Wang J."/>
            <person name="Gao P."/>
            <person name="Wang M."/>
            <person name="Wang R."/>
            <person name="Zhao Y."/>
        </authorList>
    </citation>
    <scope>NUCLEOTIDE SEQUENCE</scope>
    <source>
        <tissue evidence="2">Mixed with DoveR01_LX</tissue>
    </source>
</reference>
<gene>
    <name evidence="2" type="ORF">Din_038862</name>
</gene>
<protein>
    <recommendedName>
        <fullName evidence="3">Protein POLYCHOME</fullName>
    </recommendedName>
</protein>
<evidence type="ECO:0000256" key="1">
    <source>
        <dbReference type="SAM" id="MobiDB-lite"/>
    </source>
</evidence>
<proteinExistence type="predicted"/>
<evidence type="ECO:0008006" key="3">
    <source>
        <dbReference type="Google" id="ProtNLM"/>
    </source>
</evidence>